<accession>A0A074Z9J7</accession>
<dbReference type="PANTHER" id="PTHR21483:SF18">
    <property type="entry name" value="RNA POLYMERASE II-ASSOCIATED PROTEIN 1"/>
    <property type="match status" value="1"/>
</dbReference>
<evidence type="ECO:0000313" key="11">
    <source>
        <dbReference type="Proteomes" id="UP000054324"/>
    </source>
</evidence>
<dbReference type="InterPro" id="IPR057989">
    <property type="entry name" value="TPR_RPAP1/MINIYO-like"/>
</dbReference>
<proteinExistence type="inferred from homology"/>
<evidence type="ECO:0000313" key="10">
    <source>
        <dbReference type="EMBL" id="KER22232.1"/>
    </source>
</evidence>
<dbReference type="CTD" id="20329074"/>
<evidence type="ECO:0000256" key="3">
    <source>
        <dbReference type="ARBA" id="ARBA00023163"/>
    </source>
</evidence>
<feature type="domain" description="RPAP1 C-terminal" evidence="7">
    <location>
        <begin position="352"/>
        <end position="414"/>
    </location>
</feature>
<protein>
    <recommendedName>
        <fullName evidence="12">RNA polymerase II-associated protein 1 C-terminal domain-containing protein</fullName>
    </recommendedName>
</protein>
<keyword evidence="11" id="KW-1185">Reference proteome</keyword>
<keyword evidence="6" id="KW-0732">Signal</keyword>
<dbReference type="InterPro" id="IPR039913">
    <property type="entry name" value="RPAP1/Rba50"/>
</dbReference>
<dbReference type="OrthoDB" id="348201at2759"/>
<dbReference type="Pfam" id="PF25766">
    <property type="entry name" value="TPR_RPAP1"/>
    <property type="match status" value="1"/>
</dbReference>
<evidence type="ECO:0000256" key="5">
    <source>
        <dbReference type="SAM" id="MobiDB-lite"/>
    </source>
</evidence>
<reference evidence="10 11" key="1">
    <citation type="submission" date="2013-11" db="EMBL/GenBank/DDBJ databases">
        <title>Opisthorchis viverrini - life in the bile duct.</title>
        <authorList>
            <person name="Young N.D."/>
            <person name="Nagarajan N."/>
            <person name="Lin S.J."/>
            <person name="Korhonen P.K."/>
            <person name="Jex A.R."/>
            <person name="Hall R.S."/>
            <person name="Safavi-Hemami H."/>
            <person name="Kaewkong W."/>
            <person name="Bertrand D."/>
            <person name="Gao S."/>
            <person name="Seet Q."/>
            <person name="Wongkham S."/>
            <person name="Teh B.T."/>
            <person name="Wongkham C."/>
            <person name="Intapan P.M."/>
            <person name="Maleewong W."/>
            <person name="Yang X."/>
            <person name="Hu M."/>
            <person name="Wang Z."/>
            <person name="Hofmann A."/>
            <person name="Sternberg P.W."/>
            <person name="Tan P."/>
            <person name="Wang J."/>
            <person name="Gasser R.B."/>
        </authorList>
    </citation>
    <scope>NUCLEOTIDE SEQUENCE [LARGE SCALE GENOMIC DNA]</scope>
</reference>
<feature type="region of interest" description="Disordered" evidence="5">
    <location>
        <begin position="82"/>
        <end position="101"/>
    </location>
</feature>
<evidence type="ECO:0000256" key="4">
    <source>
        <dbReference type="ARBA" id="ARBA00023242"/>
    </source>
</evidence>
<dbReference type="GO" id="GO:0006366">
    <property type="term" value="P:transcription by RNA polymerase II"/>
    <property type="evidence" value="ECO:0007669"/>
    <property type="project" value="InterPro"/>
</dbReference>
<dbReference type="STRING" id="6198.A0A074Z9J7"/>
<keyword evidence="4" id="KW-0539">Nucleus</keyword>
<dbReference type="Pfam" id="PF08621">
    <property type="entry name" value="RPAP1_N"/>
    <property type="match status" value="1"/>
</dbReference>
<keyword evidence="3" id="KW-0804">Transcription</keyword>
<dbReference type="EMBL" id="KL596910">
    <property type="protein sequence ID" value="KER22232.1"/>
    <property type="molecule type" value="Genomic_DNA"/>
</dbReference>
<sequence>LPLPHFFFCLTSPGLLLPFARLCEKGCSRKSVDWHKEHVIKPAKLWSVISSSFVDKLFPKTIECISAMLILEYMTEGSEERYEKPSLDSLPTQATSLPSADPLSSFDIRERDLHEDDFEMTFEDCPQTTSFPVAFRRSAVSVGESLTSNSSTKSIFAREMELRAVKRRPQQLHDPVSSDGCALLNKGDGLEYLRAHGPQTVSGTGLGSRFREVERIHQENLTRLSHMSEDEIAKERELLLSSMNPSMVAFLLHKNRRNIATNARPSRKEQVKSRFSLSRRPANDATSPLSDDPMVKGVAQLEEEKLEWTRDLPVTARRPPELHVVAGSQPCSSEDIEMNETHPENKTSKPCQARFDLCGLVVPPDAVLDTHLGLHHHGEEPERAGYTIGELFHLSRSSVPAQRRLALATLATALGQTRRGRHVHNLAPVSSPSLIWGLLSSSSDSVEGDGPGSGGGKGGVAFLLRWCLDESVSSLTSVGAVSAGTDISISGHSGGASLGLTVECIRGLANLLCDADGESYLNSTHEWPLQMATKQHLFLAPPTLQRKVPSRIPGVLQLTKAPAEEEPDHSEAMSLDPVFFLFTQGQLGQRLAWLLADEKGNLRTKLPPDAVGLWLPALLVRAVRHSPALAYRVFSIPNLFRTLLDHYLPVCYGNDSTSASAVRPTRLSQATGIPFAAVMLLCRLTMLTSTSIRLAMVNDLRLIERCCSYLIPSEAEDCNHLSEQWSPLSRLPPALPLKLAVQVHIEALRCLSACLVPLSDAESIPLHALNCIWNTLPILCATLNRMADNYFEHFGAPTQPHTEDVLILPQLLVSWISFLTQAFESFVLGSSPKVSQQKTKFIGLRLRNGSLRGGPQFPENPSEQKPAPRTPYNNRFPSGLSKYSTASNYTSSLLLCRKITNWSVQSFHECVDELFRHLLQLLSHILSKFTCGFAALEEIHMHLLNHGITANLVAVVVDCSVRLLDAQQQVDRLPQTPPFFQRIDTLWTTYLLPLFYHDVWSRTVRRFVRSRSVLTGVPEVMGDVDVVTVPRLPPDENDPNRPVIDWTNLSSSTSIDEGLLEPVDLVPRCLPDLGTRISFAIEGLLEPVDLVPRCLPDLGTRICFRYRTADPGLAAFVWPKSGIRMEDDCNPLSPAPGDFCSLALLTCTVSVLERILLNWRFHLASDSGVSPHVFAPLIGWIRRLVRKRPLPWLPGHSGRTMTSLPYALIAMESCTLGKAVLVLSQILTHQCTLSSRLAREPFADEDRCLLHRAALRLLPLLRGGQKQLLCALQDEVVFSPHQIRSLSSDAVSGLGDQFLHNVLQVYRKYACGTNLEGSVEDAAKEDRSSHLPALPEESDMDQDQSVARVSQPSADVSRIQAPINCSVSVASSLLPHDWSYAPLIGQYLQAKRLANAGITASSNETEQQESLFDLTVGLRWLLFLYEIHSCQDSPGNCGILDPLAHLTRLSLGCLGYAGAGGLGFGQSGVLLAKLIHLVGSMRRLQQSSNRPYSLETVDLPPFCASFYDVYTDLLGHFAALSYNSPVFANLILWPCQQLCHMKYRRALWGEHQSALVAVRLRLDQLLLPVDSFLDPEETDESVLRVYASALLSGGVRVDRQPLLFLIAVHHINRYLYHAQNAKSAFVQQFSRLVRAAPHHQDSNRQKPATSLRANVLDIIRHYKQPNSVWTGQNPQILPDDCLAVGVTDPLVVCQGAHRTFESDSVATFTTLVANAGIECYSPNQLPAHRKTFWDQYIST</sequence>
<dbReference type="RefSeq" id="XP_009174018.1">
    <property type="nucleotide sequence ID" value="XM_009175754.1"/>
</dbReference>
<feature type="region of interest" description="Disordered" evidence="5">
    <location>
        <begin position="259"/>
        <end position="293"/>
    </location>
</feature>
<feature type="region of interest" description="Disordered" evidence="5">
    <location>
        <begin position="850"/>
        <end position="878"/>
    </location>
</feature>
<feature type="domain" description="RPAP1 N-terminal" evidence="8">
    <location>
        <begin position="214"/>
        <end position="255"/>
    </location>
</feature>
<dbReference type="GeneID" id="20329074"/>
<comment type="subcellular location">
    <subcellularLocation>
        <location evidence="1">Nucleus</location>
    </subcellularLocation>
</comment>
<evidence type="ECO:0000256" key="1">
    <source>
        <dbReference type="ARBA" id="ARBA00004123"/>
    </source>
</evidence>
<evidence type="ECO:0000259" key="8">
    <source>
        <dbReference type="Pfam" id="PF08621"/>
    </source>
</evidence>
<dbReference type="PANTHER" id="PTHR21483">
    <property type="entry name" value="RNA POLYMERASE II-ASSOCIATED PROTEIN 1"/>
    <property type="match status" value="1"/>
</dbReference>
<feature type="non-terminal residue" evidence="10">
    <location>
        <position position="1"/>
    </location>
</feature>
<comment type="similarity">
    <text evidence="2">Belongs to the RPAP1 family.</text>
</comment>
<evidence type="ECO:0000256" key="6">
    <source>
        <dbReference type="SAM" id="SignalP"/>
    </source>
</evidence>
<dbReference type="KEGG" id="ovi:T265_14908"/>
<dbReference type="InterPro" id="IPR013929">
    <property type="entry name" value="RPAP1_C"/>
</dbReference>
<dbReference type="Pfam" id="PF08620">
    <property type="entry name" value="RPAP1_C"/>
    <property type="match status" value="1"/>
</dbReference>
<dbReference type="InterPro" id="IPR013930">
    <property type="entry name" value="RPAP1_N"/>
</dbReference>
<evidence type="ECO:0000259" key="9">
    <source>
        <dbReference type="Pfam" id="PF25766"/>
    </source>
</evidence>
<gene>
    <name evidence="10" type="ORF">T265_14908</name>
</gene>
<dbReference type="Proteomes" id="UP000054324">
    <property type="component" value="Unassembled WGS sequence"/>
</dbReference>
<feature type="region of interest" description="Disordered" evidence="5">
    <location>
        <begin position="1320"/>
        <end position="1345"/>
    </location>
</feature>
<feature type="compositionally biased region" description="Polar residues" evidence="5">
    <location>
        <begin position="89"/>
        <end position="98"/>
    </location>
</feature>
<feature type="domain" description="RPAP1/MINIYO-like TPR repeats" evidence="9">
    <location>
        <begin position="1387"/>
        <end position="1622"/>
    </location>
</feature>
<feature type="chain" id="PRO_5001703888" description="RNA polymerase II-associated protein 1 C-terminal domain-containing protein" evidence="6">
    <location>
        <begin position="23"/>
        <end position="1739"/>
    </location>
</feature>
<evidence type="ECO:0008006" key="12">
    <source>
        <dbReference type="Google" id="ProtNLM"/>
    </source>
</evidence>
<name>A0A074Z9J7_OPIVI</name>
<evidence type="ECO:0000259" key="7">
    <source>
        <dbReference type="Pfam" id="PF08620"/>
    </source>
</evidence>
<organism evidence="10 11">
    <name type="scientific">Opisthorchis viverrini</name>
    <name type="common">Southeast Asian liver fluke</name>
    <dbReference type="NCBI Taxonomy" id="6198"/>
    <lineage>
        <taxon>Eukaryota</taxon>
        <taxon>Metazoa</taxon>
        <taxon>Spiralia</taxon>
        <taxon>Lophotrochozoa</taxon>
        <taxon>Platyhelminthes</taxon>
        <taxon>Trematoda</taxon>
        <taxon>Digenea</taxon>
        <taxon>Opisthorchiida</taxon>
        <taxon>Opisthorchiata</taxon>
        <taxon>Opisthorchiidae</taxon>
        <taxon>Opisthorchis</taxon>
    </lineage>
</organism>
<feature type="signal peptide" evidence="6">
    <location>
        <begin position="1"/>
        <end position="22"/>
    </location>
</feature>
<evidence type="ECO:0000256" key="2">
    <source>
        <dbReference type="ARBA" id="ARBA00009953"/>
    </source>
</evidence>